<dbReference type="PANTHER" id="PTHR11559">
    <property type="entry name" value="CARBOXYLESTERASE"/>
    <property type="match status" value="1"/>
</dbReference>
<protein>
    <recommendedName>
        <fullName evidence="5">Carboxylic ester hydrolase</fullName>
        <ecNumber evidence="5">3.1.1.-</ecNumber>
    </recommendedName>
</protein>
<gene>
    <name evidence="7" type="ORF">MNOR_LOCUS19345</name>
</gene>
<dbReference type="GO" id="GO:0052689">
    <property type="term" value="F:carboxylic ester hydrolase activity"/>
    <property type="evidence" value="ECO:0007669"/>
    <property type="project" value="UniProtKB-KW"/>
</dbReference>
<keyword evidence="4" id="KW-0325">Glycoprotein</keyword>
<evidence type="ECO:0000256" key="1">
    <source>
        <dbReference type="ARBA" id="ARBA00005964"/>
    </source>
</evidence>
<evidence type="ECO:0000256" key="5">
    <source>
        <dbReference type="RuleBase" id="RU361235"/>
    </source>
</evidence>
<dbReference type="PROSITE" id="PS00122">
    <property type="entry name" value="CARBOXYLESTERASE_B_1"/>
    <property type="match status" value="1"/>
</dbReference>
<comment type="similarity">
    <text evidence="1 5">Belongs to the type-B carboxylesterase/lipase family.</text>
</comment>
<evidence type="ECO:0000313" key="8">
    <source>
        <dbReference type="Proteomes" id="UP001497623"/>
    </source>
</evidence>
<dbReference type="SUPFAM" id="SSF53474">
    <property type="entry name" value="alpha/beta-Hydrolases"/>
    <property type="match status" value="1"/>
</dbReference>
<dbReference type="EMBL" id="CAXKWB010014322">
    <property type="protein sequence ID" value="CAL4110165.1"/>
    <property type="molecule type" value="Genomic_DNA"/>
</dbReference>
<sequence>MAGSVPVVQTSLGLVRGCLEESSSGKPFYSYTLPYAKPPTGYLRFRAPECHSGWSGIYDGSEVPPPAIQPDMMELLVNKKVKTVGQEDCLYLTVSTNKANNPRAHLPVLVWLHGGGYYMGSTADYPPHVIMNKDFIFVGVQYRLSVLGFLSTEDSVVPGNMGLLDQRLALLWVRDNIVNFGGDPNNITIMGESAGAASVHAHILSPLSKGLFHRSIMQSGNALCPWALGGHHLQLAQELGRNHGWEMHMGTEALLSTLQRAPAEDLLKAMVKHMGAGYLLLGPRVDGTFLPAPPEVLLQQGRYNHVDILTGVTKDEGSMITYRLYGTRTGLKHHVAKLPVNAPLILEFRDEEPRRQEMAVQVYKHYLGGDGVPGSGHADQMTQMLGDRYFAVPHDLSSKLHLQNRKTENIFLYEFKHRGKLSSGDLFRTDIGKDWVTHADDLLYLFSGGPLFIRDLEDEQDLRMRDIILNSWYNFAKSGNPTPDNSLGFSWVPSNEDSLSHLSLMPQPYMEEDLRIKTRMFWSSLPTLQNQLLRNHPPQNKL</sequence>
<evidence type="ECO:0000259" key="6">
    <source>
        <dbReference type="Pfam" id="PF00135"/>
    </source>
</evidence>
<name>A0AAV2R559_MEGNR</name>
<evidence type="ECO:0000256" key="4">
    <source>
        <dbReference type="ARBA" id="ARBA00023180"/>
    </source>
</evidence>
<dbReference type="InterPro" id="IPR002018">
    <property type="entry name" value="CarbesteraseB"/>
</dbReference>
<keyword evidence="3 5" id="KW-0378">Hydrolase</keyword>
<keyword evidence="8" id="KW-1185">Reference proteome</keyword>
<dbReference type="Pfam" id="PF00135">
    <property type="entry name" value="COesterase"/>
    <property type="match status" value="1"/>
</dbReference>
<evidence type="ECO:0000256" key="2">
    <source>
        <dbReference type="ARBA" id="ARBA00022487"/>
    </source>
</evidence>
<dbReference type="InterPro" id="IPR050309">
    <property type="entry name" value="Type-B_Carboxylest/Lipase"/>
</dbReference>
<evidence type="ECO:0000256" key="3">
    <source>
        <dbReference type="ARBA" id="ARBA00022801"/>
    </source>
</evidence>
<dbReference type="Gene3D" id="3.40.50.1820">
    <property type="entry name" value="alpha/beta hydrolase"/>
    <property type="match status" value="1"/>
</dbReference>
<dbReference type="InterPro" id="IPR019826">
    <property type="entry name" value="Carboxylesterase_B_AS"/>
</dbReference>
<dbReference type="Proteomes" id="UP001497623">
    <property type="component" value="Unassembled WGS sequence"/>
</dbReference>
<reference evidence="7 8" key="1">
    <citation type="submission" date="2024-05" db="EMBL/GenBank/DDBJ databases">
        <authorList>
            <person name="Wallberg A."/>
        </authorList>
    </citation>
    <scope>NUCLEOTIDE SEQUENCE [LARGE SCALE GENOMIC DNA]</scope>
</reference>
<keyword evidence="2" id="KW-0719">Serine esterase</keyword>
<dbReference type="AlphaFoldDB" id="A0AAV2R559"/>
<accession>A0AAV2R559</accession>
<proteinExistence type="inferred from homology"/>
<organism evidence="7 8">
    <name type="scientific">Meganyctiphanes norvegica</name>
    <name type="common">Northern krill</name>
    <name type="synonym">Thysanopoda norvegica</name>
    <dbReference type="NCBI Taxonomy" id="48144"/>
    <lineage>
        <taxon>Eukaryota</taxon>
        <taxon>Metazoa</taxon>
        <taxon>Ecdysozoa</taxon>
        <taxon>Arthropoda</taxon>
        <taxon>Crustacea</taxon>
        <taxon>Multicrustacea</taxon>
        <taxon>Malacostraca</taxon>
        <taxon>Eumalacostraca</taxon>
        <taxon>Eucarida</taxon>
        <taxon>Euphausiacea</taxon>
        <taxon>Euphausiidae</taxon>
        <taxon>Meganyctiphanes</taxon>
    </lineage>
</organism>
<dbReference type="InterPro" id="IPR029058">
    <property type="entry name" value="AB_hydrolase_fold"/>
</dbReference>
<dbReference type="EC" id="3.1.1.-" evidence="5"/>
<comment type="caution">
    <text evidence="7">The sequence shown here is derived from an EMBL/GenBank/DDBJ whole genome shotgun (WGS) entry which is preliminary data.</text>
</comment>
<feature type="domain" description="Carboxylesterase type B" evidence="6">
    <location>
        <begin position="5"/>
        <end position="522"/>
    </location>
</feature>
<evidence type="ECO:0000313" key="7">
    <source>
        <dbReference type="EMBL" id="CAL4110165.1"/>
    </source>
</evidence>